<accession>A0A2I0QUG4</accession>
<organism evidence="2 3">
    <name type="scientific">Halalkalibacillus sediminis</name>
    <dbReference type="NCBI Taxonomy" id="2018042"/>
    <lineage>
        <taxon>Bacteria</taxon>
        <taxon>Bacillati</taxon>
        <taxon>Bacillota</taxon>
        <taxon>Bacilli</taxon>
        <taxon>Bacillales</taxon>
        <taxon>Bacillaceae</taxon>
        <taxon>Halalkalibacillus</taxon>
    </lineage>
</organism>
<protein>
    <recommendedName>
        <fullName evidence="4">YviE</fullName>
    </recommendedName>
</protein>
<evidence type="ECO:0008006" key="4">
    <source>
        <dbReference type="Google" id="ProtNLM"/>
    </source>
</evidence>
<feature type="compositionally biased region" description="Polar residues" evidence="1">
    <location>
        <begin position="18"/>
        <end position="37"/>
    </location>
</feature>
<dbReference type="OrthoDB" id="2112831at2"/>
<comment type="caution">
    <text evidence="2">The sequence shown here is derived from an EMBL/GenBank/DDBJ whole genome shotgun (WGS) entry which is preliminary data.</text>
</comment>
<reference evidence="2 3" key="1">
    <citation type="submission" date="2017-06" db="EMBL/GenBank/DDBJ databases">
        <title>the draft geome sequence of Illustriluteabacillus marina B3227.</title>
        <authorList>
            <person name="He R.-H."/>
            <person name="Du Z.-J."/>
        </authorList>
    </citation>
    <scope>NUCLEOTIDE SEQUENCE [LARGE SCALE GENOMIC DNA]</scope>
    <source>
        <strain evidence="2 3">B3227</strain>
    </source>
</reference>
<evidence type="ECO:0000313" key="2">
    <source>
        <dbReference type="EMBL" id="PKR77985.1"/>
    </source>
</evidence>
<dbReference type="AlphaFoldDB" id="A0A2I0QUG4"/>
<dbReference type="InterPro" id="IPR045527">
    <property type="entry name" value="DUF6470"/>
</dbReference>
<sequence>MNFPQITMQSQMAKIGINTTQGQQSIQQPKAQLSIQQPKAEVSIDRRPPQLSIDQSQAWKDMEIYGPLEASKRSAQAGKQAWLQSMADDSREGDQLMKIESGGKPIALIAQNKANPPMKEFNVGWIPSHGSVKIDYDPGDTNIQVQQNEPIIQVTAQKPMIDYQGGSIETFIRQPNDLQIDVEI</sequence>
<gene>
    <name evidence="2" type="ORF">CEY16_08675</name>
</gene>
<evidence type="ECO:0000313" key="3">
    <source>
        <dbReference type="Proteomes" id="UP000243524"/>
    </source>
</evidence>
<keyword evidence="3" id="KW-1185">Reference proteome</keyword>
<proteinExistence type="predicted"/>
<dbReference type="EMBL" id="PJNH01000002">
    <property type="protein sequence ID" value="PKR77985.1"/>
    <property type="molecule type" value="Genomic_DNA"/>
</dbReference>
<feature type="region of interest" description="Disordered" evidence="1">
    <location>
        <begin position="18"/>
        <end position="49"/>
    </location>
</feature>
<dbReference type="Proteomes" id="UP000243524">
    <property type="component" value="Unassembled WGS sequence"/>
</dbReference>
<dbReference type="Pfam" id="PF20074">
    <property type="entry name" value="DUF6470"/>
    <property type="match status" value="1"/>
</dbReference>
<name>A0A2I0QUG4_9BACI</name>
<evidence type="ECO:0000256" key="1">
    <source>
        <dbReference type="SAM" id="MobiDB-lite"/>
    </source>
</evidence>
<dbReference type="RefSeq" id="WP_101331593.1">
    <property type="nucleotide sequence ID" value="NZ_PJNH01000002.1"/>
</dbReference>